<dbReference type="Proteomes" id="UP000679260">
    <property type="component" value="Chromosome"/>
</dbReference>
<proteinExistence type="predicted"/>
<name>A0ABN5XS96_9FIRM</name>
<evidence type="ECO:0000313" key="2">
    <source>
        <dbReference type="Proteomes" id="UP000679260"/>
    </source>
</evidence>
<dbReference type="EMBL" id="AP022322">
    <property type="protein sequence ID" value="BBU35583.1"/>
    <property type="molecule type" value="Genomic_DNA"/>
</dbReference>
<gene>
    <name evidence="1" type="ORF">VEIS1202513_01040</name>
</gene>
<evidence type="ECO:0000313" key="1">
    <source>
        <dbReference type="EMBL" id="BBU35583.1"/>
    </source>
</evidence>
<sequence>MNIGKSYSNTININDTTTSILQAKIDILSAIVEGQNDIIQGRTLSLEKSFDSIDKMLEKI</sequence>
<dbReference type="RefSeq" id="WP_060925011.1">
    <property type="nucleotide sequence ID" value="NZ_AP022322.1"/>
</dbReference>
<reference evidence="1 2" key="1">
    <citation type="submission" date="2020-01" db="EMBL/GenBank/DDBJ databases">
        <title>Veillonella burapaensis sp. nov., anaerobic, Gram-stain-negative coccus isolated from saliva of a Thai child.</title>
        <authorList>
            <person name="Mashima I."/>
            <person name="Theodorea C."/>
            <person name="Nakazawa F."/>
            <person name="Thaweboon B."/>
            <person name="Thaweboon S."/>
            <person name="Tamai R."/>
            <person name="Kiyoura Y."/>
        </authorList>
    </citation>
    <scope>NUCLEOTIDE SEQUENCE [LARGE SCALE GENOMIC DNA]</scope>
    <source>
        <strain evidence="1 2">S12025-13</strain>
    </source>
</reference>
<keyword evidence="2" id="KW-1185">Reference proteome</keyword>
<protein>
    <recommendedName>
        <fullName evidence="3">Antitoxin PHD</fullName>
    </recommendedName>
</protein>
<organism evidence="1 2">
    <name type="scientific">Veillonella orientalis</name>
    <dbReference type="NCBI Taxonomy" id="2682455"/>
    <lineage>
        <taxon>Bacteria</taxon>
        <taxon>Bacillati</taxon>
        <taxon>Bacillota</taxon>
        <taxon>Negativicutes</taxon>
        <taxon>Veillonellales</taxon>
        <taxon>Veillonellaceae</taxon>
        <taxon>Veillonella</taxon>
    </lineage>
</organism>
<accession>A0ABN5XS96</accession>
<evidence type="ECO:0008006" key="3">
    <source>
        <dbReference type="Google" id="ProtNLM"/>
    </source>
</evidence>